<dbReference type="SUPFAM" id="SSF53335">
    <property type="entry name" value="S-adenosyl-L-methionine-dependent methyltransferases"/>
    <property type="match status" value="1"/>
</dbReference>
<reference evidence="1 2" key="1">
    <citation type="journal article" date="2011" name="Syst. Appl. Microbiol.">
        <title>Defluviimonas denitrificans gen. nov., sp. nov., and Pararhodobacter aggregans gen. nov., sp. nov., non-phototrophic Rhodobacteraceae from the biofilter of a marine aquaculture.</title>
        <authorList>
            <person name="Foesel B.U."/>
            <person name="Drake H.L."/>
            <person name="Schramm A."/>
        </authorList>
    </citation>
    <scope>NUCLEOTIDE SEQUENCE [LARGE SCALE GENOMIC DNA]</scope>
    <source>
        <strain evidence="1 2">D1-19</strain>
    </source>
</reference>
<dbReference type="EMBL" id="QDDR01000002">
    <property type="protein sequence ID" value="PVE48718.1"/>
    <property type="molecule type" value="Genomic_DNA"/>
</dbReference>
<keyword evidence="2" id="KW-1185">Reference proteome</keyword>
<name>A0A2T7UVW7_9RHOB</name>
<dbReference type="Pfam" id="PF13578">
    <property type="entry name" value="Methyltransf_24"/>
    <property type="match status" value="1"/>
</dbReference>
<dbReference type="Gene3D" id="3.40.50.150">
    <property type="entry name" value="Vaccinia Virus protein VP39"/>
    <property type="match status" value="1"/>
</dbReference>
<dbReference type="Proteomes" id="UP000244810">
    <property type="component" value="Unassembled WGS sequence"/>
</dbReference>
<protein>
    <recommendedName>
        <fullName evidence="3">Class I SAM-dependent methyltransferase</fullName>
    </recommendedName>
</protein>
<dbReference type="OrthoDB" id="7192174at2"/>
<gene>
    <name evidence="1" type="ORF">DDE23_06610</name>
</gene>
<accession>A0A2T7UVW7</accession>
<dbReference type="AlphaFoldDB" id="A0A2T7UVW7"/>
<evidence type="ECO:0000313" key="2">
    <source>
        <dbReference type="Proteomes" id="UP000244810"/>
    </source>
</evidence>
<evidence type="ECO:0008006" key="3">
    <source>
        <dbReference type="Google" id="ProtNLM"/>
    </source>
</evidence>
<dbReference type="RefSeq" id="WP_107750377.1">
    <property type="nucleotide sequence ID" value="NZ_QBKF01000002.1"/>
</dbReference>
<comment type="caution">
    <text evidence="1">The sequence shown here is derived from an EMBL/GenBank/DDBJ whole genome shotgun (WGS) entry which is preliminary data.</text>
</comment>
<organism evidence="1 2">
    <name type="scientific">Pararhodobacter aggregans</name>
    <dbReference type="NCBI Taxonomy" id="404875"/>
    <lineage>
        <taxon>Bacteria</taxon>
        <taxon>Pseudomonadati</taxon>
        <taxon>Pseudomonadota</taxon>
        <taxon>Alphaproteobacteria</taxon>
        <taxon>Rhodobacterales</taxon>
        <taxon>Paracoccaceae</taxon>
        <taxon>Pararhodobacter</taxon>
    </lineage>
</organism>
<dbReference type="InterPro" id="IPR029063">
    <property type="entry name" value="SAM-dependent_MTases_sf"/>
</dbReference>
<proteinExistence type="predicted"/>
<sequence length="233" mass="25709">MQYKDIPGWFMPIDQAAFAWLLAHQAATQPPGGVVELGVFMGKSAVLIGNHLRPDEVFTACDLFQDIATSDEADPDERRFFRDKDLTLAAFERIYLTFHKALPRIVRGPSSTVTRHVAPASARFVHVDAGKSYDRVRQDIASAREMLREGGIVALSDYRKSGNPGCMAAVWDAVLNQGLRPFANTEFKLYATWGDPAPYRQAVVAGAGASDWALAEAPVALRDTEMVYLHRKG</sequence>
<evidence type="ECO:0000313" key="1">
    <source>
        <dbReference type="EMBL" id="PVE48718.1"/>
    </source>
</evidence>